<dbReference type="PROSITE" id="PS01164">
    <property type="entry name" value="COPPER_AMINE_OXID_1"/>
    <property type="match status" value="1"/>
</dbReference>
<evidence type="ECO:0000256" key="8">
    <source>
        <dbReference type="ARBA" id="ARBA00023002"/>
    </source>
</evidence>
<dbReference type="InterPro" id="IPR015798">
    <property type="entry name" value="Cu_amine_oxidase_C"/>
</dbReference>
<feature type="domain" description="Copper amine oxidase N2-terminal" evidence="17">
    <location>
        <begin position="28"/>
        <end position="111"/>
    </location>
</feature>
<dbReference type="InterPro" id="IPR000269">
    <property type="entry name" value="Cu_amine_oxidase"/>
</dbReference>
<comment type="PTM">
    <text evidence="13 14">Topaquinone (TPQ) is generated by copper-dependent autoxidation of a specific tyrosyl residue.</text>
</comment>
<evidence type="ECO:0000256" key="2">
    <source>
        <dbReference type="ARBA" id="ARBA00001936"/>
    </source>
</evidence>
<dbReference type="PANTHER" id="PTHR10638">
    <property type="entry name" value="COPPER AMINE OXIDASE"/>
    <property type="match status" value="1"/>
</dbReference>
<dbReference type="SUPFAM" id="SSF54416">
    <property type="entry name" value="Amine oxidase N-terminal region"/>
    <property type="match status" value="2"/>
</dbReference>
<evidence type="ECO:0000256" key="11">
    <source>
        <dbReference type="ARBA" id="ARBA00023180"/>
    </source>
</evidence>
<sequence length="711" mass="80158">MKLFMHLLFFFCCFLQAAVSIGLLQSTHPFDPLTKQEINLIQTIILNKYPTKTNHVKFHYVGLDDPDKATVLKWVSTGAPTTRNAFVIAIINSQVHELTINLRSSRLLSDNIHTGNGFPTLTVDEQSDALQLPFKHGPFVESIKKRGLNLSEVVCSGFTVGWYGETQSSKRVLRIECFMKEETANIYVRPINGITIVADLEQMKIIDYHDNAVEPVPKAENTEYRASHLKPPFGPRLHSFASYQPEGPGFTIKGHSVSWANWKFHIGYDVRAGVIISTASIYDPEVHKSRSVLYRGYISELFVPYQDPTEEWYYKTFFDAGEFGFGQSMVSLEPLHDCPPHSQFLDSYVVGRDGSPQLLQNAICVFEQYGGISWRHTETAIPNEEIREVRSDVSLIVRSVVTVGNYDNVLDWEFKTSGSIKPAHREKTPCTVSFPSNRTVLDSETEGDASLEQTLEEGFLAEENLISLSGMLEIKAVNITHNDEIKGDQHGTLVSEHSIGVYHDHYYIYHLDFDIDGVENSFVKTNLKTVEVRDQSSKRKSYWTTSSEVVKTESDAKIKLGFSPSELAVVNPNKKTSIGNEVGYRLVPNAAAHPLLTDDDFPQTRGAFTNYNVWVTPYNRTEKWAGGLYVDQSRGDDTLAVWTKQNRGIENKDIVLWYVVGIHHVPCQEDFPIMPLLSTGFELRATNFFERNPVLKTLSPGIVKGPGCKRP</sequence>
<keyword evidence="8 14" id="KW-0560">Oxidoreductase</keyword>
<gene>
    <name evidence="19" type="ORF">LR48_Vigan06g115300</name>
</gene>
<proteinExistence type="inferred from homology"/>
<keyword evidence="9 14" id="KW-0186">Copper</keyword>
<evidence type="ECO:0000256" key="9">
    <source>
        <dbReference type="ARBA" id="ARBA00023008"/>
    </source>
</evidence>
<keyword evidence="10" id="KW-1015">Disulfide bond</keyword>
<dbReference type="FunFam" id="3.10.450.40:FF:000005">
    <property type="entry name" value="Amine oxidase"/>
    <property type="match status" value="1"/>
</dbReference>
<evidence type="ECO:0000256" key="12">
    <source>
        <dbReference type="PIRSR" id="PIRSR600269-50"/>
    </source>
</evidence>
<keyword evidence="5 14" id="KW-0479">Metal-binding</keyword>
<evidence type="ECO:0000259" key="17">
    <source>
        <dbReference type="Pfam" id="PF02727"/>
    </source>
</evidence>
<dbReference type="InterPro" id="IPR015802">
    <property type="entry name" value="Cu_amine_oxidase_N3"/>
</dbReference>
<dbReference type="Gramene" id="KOM45847">
    <property type="protein sequence ID" value="KOM45847"/>
    <property type="gene ID" value="LR48_Vigan06g115300"/>
</dbReference>
<evidence type="ECO:0000256" key="7">
    <source>
        <dbReference type="ARBA" id="ARBA00022772"/>
    </source>
</evidence>
<evidence type="ECO:0000256" key="10">
    <source>
        <dbReference type="ARBA" id="ARBA00023157"/>
    </source>
</evidence>
<dbReference type="GO" id="GO:0009308">
    <property type="term" value="P:amine metabolic process"/>
    <property type="evidence" value="ECO:0007669"/>
    <property type="project" value="UniProtKB-UniRule"/>
</dbReference>
<feature type="active site" description="Schiff-base intermediate with substrate; via topaquinone" evidence="12">
    <location>
        <position position="406"/>
    </location>
</feature>
<comment type="cofactor">
    <cofactor evidence="1">
        <name>Cu cation</name>
        <dbReference type="ChEBI" id="CHEBI:23378"/>
    </cofactor>
</comment>
<feature type="chain" id="PRO_5005595993" description="Amine oxidase" evidence="15">
    <location>
        <begin position="21"/>
        <end position="711"/>
    </location>
</feature>
<evidence type="ECO:0000313" key="19">
    <source>
        <dbReference type="EMBL" id="KOM45847.1"/>
    </source>
</evidence>
<feature type="signal peptide" evidence="15">
    <location>
        <begin position="1"/>
        <end position="20"/>
    </location>
</feature>
<comment type="cofactor">
    <cofactor evidence="14">
        <name>Cu cation</name>
        <dbReference type="ChEBI" id="CHEBI:23378"/>
    </cofactor>
    <text evidence="14">Contains 1 topaquinone per subunit.</text>
</comment>
<dbReference type="InterPro" id="IPR015800">
    <property type="entry name" value="Cu_amine_oxidase_N2"/>
</dbReference>
<feature type="domain" description="Copper amine oxidase catalytic" evidence="16">
    <location>
        <begin position="466"/>
        <end position="695"/>
    </location>
</feature>
<dbReference type="Pfam" id="PF02728">
    <property type="entry name" value="Cu_amine_oxidN3"/>
    <property type="match status" value="1"/>
</dbReference>
<keyword evidence="6 15" id="KW-0732">Signal</keyword>
<evidence type="ECO:0000256" key="14">
    <source>
        <dbReference type="RuleBase" id="RU000672"/>
    </source>
</evidence>
<evidence type="ECO:0000259" key="16">
    <source>
        <dbReference type="Pfam" id="PF01179"/>
    </source>
</evidence>
<organism evidence="19 20">
    <name type="scientific">Phaseolus angularis</name>
    <name type="common">Azuki bean</name>
    <name type="synonym">Vigna angularis</name>
    <dbReference type="NCBI Taxonomy" id="3914"/>
    <lineage>
        <taxon>Eukaryota</taxon>
        <taxon>Viridiplantae</taxon>
        <taxon>Streptophyta</taxon>
        <taxon>Embryophyta</taxon>
        <taxon>Tracheophyta</taxon>
        <taxon>Spermatophyta</taxon>
        <taxon>Magnoliopsida</taxon>
        <taxon>eudicotyledons</taxon>
        <taxon>Gunneridae</taxon>
        <taxon>Pentapetalae</taxon>
        <taxon>rosids</taxon>
        <taxon>fabids</taxon>
        <taxon>Fabales</taxon>
        <taxon>Fabaceae</taxon>
        <taxon>Papilionoideae</taxon>
        <taxon>50 kb inversion clade</taxon>
        <taxon>NPAAA clade</taxon>
        <taxon>indigoferoid/millettioid clade</taxon>
        <taxon>Phaseoleae</taxon>
        <taxon>Vigna</taxon>
    </lineage>
</organism>
<evidence type="ECO:0000256" key="3">
    <source>
        <dbReference type="ARBA" id="ARBA00007983"/>
    </source>
</evidence>
<dbReference type="EC" id="1.4.3.-" evidence="14"/>
<evidence type="ECO:0000313" key="20">
    <source>
        <dbReference type="Proteomes" id="UP000053144"/>
    </source>
</evidence>
<feature type="modified residue" description="2',4',5'-topaquinone" evidence="13">
    <location>
        <position position="406"/>
    </location>
</feature>
<dbReference type="InterPro" id="IPR049948">
    <property type="entry name" value="Cu_Am_ox_TPQ-bd"/>
</dbReference>
<feature type="domain" description="Copper amine oxidase catalytic" evidence="16">
    <location>
        <begin position="242"/>
        <end position="422"/>
    </location>
</feature>
<dbReference type="InterPro" id="IPR016182">
    <property type="entry name" value="Cu_amine_oxidase_N-reg"/>
</dbReference>
<reference evidence="20" key="1">
    <citation type="journal article" date="2015" name="Proc. Natl. Acad. Sci. U.S.A.">
        <title>Genome sequencing of adzuki bean (Vigna angularis) provides insight into high starch and low fat accumulation and domestication.</title>
        <authorList>
            <person name="Yang K."/>
            <person name="Tian Z."/>
            <person name="Chen C."/>
            <person name="Luo L."/>
            <person name="Zhao B."/>
            <person name="Wang Z."/>
            <person name="Yu L."/>
            <person name="Li Y."/>
            <person name="Sun Y."/>
            <person name="Li W."/>
            <person name="Chen Y."/>
            <person name="Li Y."/>
            <person name="Zhang Y."/>
            <person name="Ai D."/>
            <person name="Zhao J."/>
            <person name="Shang C."/>
            <person name="Ma Y."/>
            <person name="Wu B."/>
            <person name="Wang M."/>
            <person name="Gao L."/>
            <person name="Sun D."/>
            <person name="Zhang P."/>
            <person name="Guo F."/>
            <person name="Wang W."/>
            <person name="Li Y."/>
            <person name="Wang J."/>
            <person name="Varshney R.K."/>
            <person name="Wang J."/>
            <person name="Ling H.Q."/>
            <person name="Wan P."/>
        </authorList>
    </citation>
    <scope>NUCLEOTIDE SEQUENCE</scope>
    <source>
        <strain evidence="20">cv. Jingnong 6</strain>
    </source>
</reference>
<feature type="domain" description="Copper amine oxidase N3-terminal" evidence="18">
    <location>
        <begin position="119"/>
        <end position="213"/>
    </location>
</feature>
<evidence type="ECO:0000256" key="15">
    <source>
        <dbReference type="SAM" id="SignalP"/>
    </source>
</evidence>
<evidence type="ECO:0000256" key="1">
    <source>
        <dbReference type="ARBA" id="ARBA00001935"/>
    </source>
</evidence>
<comment type="similarity">
    <text evidence="3 14">Belongs to the copper/topaquinone oxidase family.</text>
</comment>
<dbReference type="OMA" id="FHIGYDV"/>
<dbReference type="Proteomes" id="UP000053144">
    <property type="component" value="Chromosome 6"/>
</dbReference>
<dbReference type="Gene3D" id="2.70.98.20">
    <property type="entry name" value="Copper amine oxidase, catalytic domain"/>
    <property type="match status" value="2"/>
</dbReference>
<dbReference type="GO" id="GO:0005507">
    <property type="term" value="F:copper ion binding"/>
    <property type="evidence" value="ECO:0007669"/>
    <property type="project" value="InterPro"/>
</dbReference>
<dbReference type="GO" id="GO:0008131">
    <property type="term" value="F:primary methylamine oxidase activity"/>
    <property type="evidence" value="ECO:0007669"/>
    <property type="project" value="InterPro"/>
</dbReference>
<dbReference type="SUPFAM" id="SSF49998">
    <property type="entry name" value="Amine oxidase catalytic domain"/>
    <property type="match status" value="2"/>
</dbReference>
<dbReference type="Pfam" id="PF01179">
    <property type="entry name" value="Cu_amine_oxid"/>
    <property type="match status" value="2"/>
</dbReference>
<evidence type="ECO:0000256" key="4">
    <source>
        <dbReference type="ARBA" id="ARBA00011738"/>
    </source>
</evidence>
<dbReference type="Pfam" id="PF02727">
    <property type="entry name" value="Cu_amine_oxidN2"/>
    <property type="match status" value="1"/>
</dbReference>
<dbReference type="InterPro" id="IPR036460">
    <property type="entry name" value="Cu_amine_oxidase_C_sf"/>
</dbReference>
<feature type="active site" description="Proton acceptor" evidence="12">
    <location>
        <position position="319"/>
    </location>
</feature>
<dbReference type="AlphaFoldDB" id="A0A0L9UTD3"/>
<evidence type="ECO:0000256" key="13">
    <source>
        <dbReference type="PIRSR" id="PIRSR600269-51"/>
    </source>
</evidence>
<dbReference type="Gene3D" id="3.10.450.40">
    <property type="match status" value="2"/>
</dbReference>
<keyword evidence="11" id="KW-0325">Glycoprotein</keyword>
<evidence type="ECO:0000256" key="6">
    <source>
        <dbReference type="ARBA" id="ARBA00022729"/>
    </source>
</evidence>
<evidence type="ECO:0000259" key="18">
    <source>
        <dbReference type="Pfam" id="PF02728"/>
    </source>
</evidence>
<dbReference type="GO" id="GO:0048038">
    <property type="term" value="F:quinone binding"/>
    <property type="evidence" value="ECO:0007669"/>
    <property type="project" value="InterPro"/>
</dbReference>
<keyword evidence="7 12" id="KW-0801">TPQ</keyword>
<comment type="subunit">
    <text evidence="4">Homodimer.</text>
</comment>
<comment type="cofactor">
    <cofactor evidence="2">
        <name>Mn(2+)</name>
        <dbReference type="ChEBI" id="CHEBI:29035"/>
    </cofactor>
</comment>
<dbReference type="FunFam" id="3.10.450.40:FF:000012">
    <property type="entry name" value="Amine oxidase"/>
    <property type="match status" value="1"/>
</dbReference>
<evidence type="ECO:0000256" key="5">
    <source>
        <dbReference type="ARBA" id="ARBA00022723"/>
    </source>
</evidence>
<accession>A0A0L9UTD3</accession>
<dbReference type="PANTHER" id="PTHR10638:SF68">
    <property type="entry name" value="AMINE OXIDASE"/>
    <property type="match status" value="1"/>
</dbReference>
<name>A0A0L9UTD3_PHAAN</name>
<protein>
    <recommendedName>
        <fullName evidence="14">Amine oxidase</fullName>
        <ecNumber evidence="14">1.4.3.-</ecNumber>
    </recommendedName>
</protein>
<dbReference type="EMBL" id="CM003376">
    <property type="protein sequence ID" value="KOM45847.1"/>
    <property type="molecule type" value="Genomic_DNA"/>
</dbReference>